<accession>A0A0G8CHV5</accession>
<dbReference type="AlphaFoldDB" id="A0A0G8CHV5"/>
<evidence type="ECO:0000313" key="1">
    <source>
        <dbReference type="EMBL" id="KKZ99382.1"/>
    </source>
</evidence>
<reference evidence="2" key="2">
    <citation type="submission" date="2015-04" db="EMBL/GenBank/DDBJ databases">
        <title>Draft Genome Sequences of Eight Spore-Forming Food Isolates of Bacillus cereus Genome sequencing.</title>
        <authorList>
            <person name="Krawcyk A.O."/>
            <person name="de Jong A."/>
            <person name="Eijlander R.T."/>
            <person name="Berendsen E.M."/>
            <person name="Holsappel S."/>
            <person name="Wells-Bennik M."/>
            <person name="Kuipers O.P."/>
        </authorList>
    </citation>
    <scope>NUCLEOTIDE SEQUENCE [LARGE SCALE GENOMIC DNA]</scope>
    <source>
        <strain evidence="2">B4147</strain>
    </source>
</reference>
<reference evidence="1 2" key="1">
    <citation type="journal article" date="2015" name="Genome Announc.">
        <title>Next-Generation Whole-Genome Sequencing of Eight Strains of Bacillus cereus, Isolated from Food.</title>
        <authorList>
            <person name="Krawczyk A.O."/>
            <person name="de Jong A."/>
            <person name="Eijlander R.T."/>
            <person name="Berendsen E.M."/>
            <person name="Holsappel S."/>
            <person name="Wells-Bennik M.H."/>
            <person name="Kuipers O.P."/>
        </authorList>
    </citation>
    <scope>NUCLEOTIDE SEQUENCE [LARGE SCALE GENOMIC DNA]</scope>
    <source>
        <strain evidence="1 2">B4147</strain>
    </source>
</reference>
<evidence type="ECO:0000313" key="2">
    <source>
        <dbReference type="Proteomes" id="UP000035350"/>
    </source>
</evidence>
<dbReference type="Proteomes" id="UP000035350">
    <property type="component" value="Unassembled WGS sequence"/>
</dbReference>
<dbReference type="EMBL" id="LCYN01000004">
    <property type="protein sequence ID" value="KKZ99382.1"/>
    <property type="molecule type" value="Genomic_DNA"/>
</dbReference>
<protein>
    <submittedName>
        <fullName evidence="1">Uncharacterized protein</fullName>
    </submittedName>
</protein>
<proteinExistence type="predicted"/>
<name>A0A0G8CHV5_9BACI</name>
<gene>
    <name evidence="1" type="ORF">B4147_3966</name>
</gene>
<organism evidence="1 2">
    <name type="scientific">Bacillus wiedmannii</name>
    <dbReference type="NCBI Taxonomy" id="1890302"/>
    <lineage>
        <taxon>Bacteria</taxon>
        <taxon>Bacillati</taxon>
        <taxon>Bacillota</taxon>
        <taxon>Bacilli</taxon>
        <taxon>Bacillales</taxon>
        <taxon>Bacillaceae</taxon>
        <taxon>Bacillus</taxon>
        <taxon>Bacillus cereus group</taxon>
    </lineage>
</organism>
<comment type="caution">
    <text evidence="1">The sequence shown here is derived from an EMBL/GenBank/DDBJ whole genome shotgun (WGS) entry which is preliminary data.</text>
</comment>
<sequence length="42" mass="4905">MIRFIPKQIIIEDRFLALIFGETDKKNKNIAVPFIRSSVITK</sequence>